<feature type="transmembrane region" description="Helical" evidence="6">
    <location>
        <begin position="35"/>
        <end position="54"/>
    </location>
</feature>
<feature type="transmembrane region" description="Helical" evidence="6">
    <location>
        <begin position="304"/>
        <end position="326"/>
    </location>
</feature>
<keyword evidence="3 6" id="KW-0812">Transmembrane</keyword>
<dbReference type="EMBL" id="FOXQ01000001">
    <property type="protein sequence ID" value="SFP58968.1"/>
    <property type="molecule type" value="Genomic_DNA"/>
</dbReference>
<dbReference type="RefSeq" id="WP_177191777.1">
    <property type="nucleotide sequence ID" value="NZ_FOXQ01000001.1"/>
</dbReference>
<evidence type="ECO:0000256" key="6">
    <source>
        <dbReference type="SAM" id="Phobius"/>
    </source>
</evidence>
<organism evidence="7 8">
    <name type="scientific">Parafilimonas terrae</name>
    <dbReference type="NCBI Taxonomy" id="1465490"/>
    <lineage>
        <taxon>Bacteria</taxon>
        <taxon>Pseudomonadati</taxon>
        <taxon>Bacteroidota</taxon>
        <taxon>Chitinophagia</taxon>
        <taxon>Chitinophagales</taxon>
        <taxon>Chitinophagaceae</taxon>
        <taxon>Parafilimonas</taxon>
    </lineage>
</organism>
<sequence length="375" mass="41943">MENSLSKQVNRYIFLAIILIFAFFLFASLRQFFPAFLGAITFYILSKSFAAWLVKKKGWNKSMAAILIIILSFFVILLPVATLISLLYNKISAVLANPDVITNSIKQADSVIQQKYHISVISSDTLATIRTKASDLLSVILNKSLGFVSTILMMYFFLYFMIINTSRFEAALILYLPFKKDKIKLFGDELVHQTFSNAIGIPAIAVAQGLAGFLAYWIIGLHEPGFWGVVTAFTSFIPVVGTGIAWAPIAVYMFVLGHYWQGIFMILYGAIIMGVLDNVIRFILAKKMADVHPIITVLGVILGLQYFGILGLIFGPLLISYFFILLKIYYVEYQKPVAKQLKKRYIVPAYMQPLIGFTKSKSKPAASKPKKNTAG</sequence>
<feature type="transmembrane region" description="Helical" evidence="6">
    <location>
        <begin position="152"/>
        <end position="178"/>
    </location>
</feature>
<feature type="transmembrane region" description="Helical" evidence="6">
    <location>
        <begin position="199"/>
        <end position="219"/>
    </location>
</feature>
<evidence type="ECO:0000256" key="5">
    <source>
        <dbReference type="ARBA" id="ARBA00023136"/>
    </source>
</evidence>
<dbReference type="AlphaFoldDB" id="A0A1I5RKA5"/>
<evidence type="ECO:0000256" key="2">
    <source>
        <dbReference type="ARBA" id="ARBA00009773"/>
    </source>
</evidence>
<feature type="transmembrane region" description="Helical" evidence="6">
    <location>
        <begin position="66"/>
        <end position="88"/>
    </location>
</feature>
<protein>
    <submittedName>
        <fullName evidence="7">Predicted PurR-regulated permease PerM</fullName>
    </submittedName>
</protein>
<feature type="transmembrane region" description="Helical" evidence="6">
    <location>
        <begin position="225"/>
        <end position="255"/>
    </location>
</feature>
<comment type="subcellular location">
    <subcellularLocation>
        <location evidence="1">Membrane</location>
        <topology evidence="1">Multi-pass membrane protein</topology>
    </subcellularLocation>
</comment>
<evidence type="ECO:0000313" key="8">
    <source>
        <dbReference type="Proteomes" id="UP000199031"/>
    </source>
</evidence>
<feature type="transmembrane region" description="Helical" evidence="6">
    <location>
        <begin position="12"/>
        <end position="29"/>
    </location>
</feature>
<dbReference type="PANTHER" id="PTHR21716:SF4">
    <property type="entry name" value="TRANSMEMBRANE PROTEIN 245"/>
    <property type="match status" value="1"/>
</dbReference>
<accession>A0A1I5RKA5</accession>
<dbReference type="GO" id="GO:0016020">
    <property type="term" value="C:membrane"/>
    <property type="evidence" value="ECO:0007669"/>
    <property type="project" value="UniProtKB-SubCell"/>
</dbReference>
<dbReference type="STRING" id="1465490.SAMN05444277_101295"/>
<dbReference type="Pfam" id="PF01594">
    <property type="entry name" value="AI-2E_transport"/>
    <property type="match status" value="1"/>
</dbReference>
<dbReference type="PANTHER" id="PTHR21716">
    <property type="entry name" value="TRANSMEMBRANE PROTEIN"/>
    <property type="match status" value="1"/>
</dbReference>
<gene>
    <name evidence="7" type="ORF">SAMN05444277_101295</name>
</gene>
<evidence type="ECO:0000256" key="4">
    <source>
        <dbReference type="ARBA" id="ARBA00022989"/>
    </source>
</evidence>
<name>A0A1I5RKA5_9BACT</name>
<feature type="transmembrane region" description="Helical" evidence="6">
    <location>
        <begin position="262"/>
        <end position="284"/>
    </location>
</feature>
<keyword evidence="5 6" id="KW-0472">Membrane</keyword>
<reference evidence="7 8" key="1">
    <citation type="submission" date="2016-10" db="EMBL/GenBank/DDBJ databases">
        <authorList>
            <person name="de Groot N.N."/>
        </authorList>
    </citation>
    <scope>NUCLEOTIDE SEQUENCE [LARGE SCALE GENOMIC DNA]</scope>
    <source>
        <strain evidence="7 8">DSM 28286</strain>
    </source>
</reference>
<keyword evidence="4 6" id="KW-1133">Transmembrane helix</keyword>
<proteinExistence type="inferred from homology"/>
<dbReference type="Proteomes" id="UP000199031">
    <property type="component" value="Unassembled WGS sequence"/>
</dbReference>
<comment type="similarity">
    <text evidence="2">Belongs to the autoinducer-2 exporter (AI-2E) (TC 2.A.86) family.</text>
</comment>
<keyword evidence="8" id="KW-1185">Reference proteome</keyword>
<evidence type="ECO:0000313" key="7">
    <source>
        <dbReference type="EMBL" id="SFP58968.1"/>
    </source>
</evidence>
<evidence type="ECO:0000256" key="1">
    <source>
        <dbReference type="ARBA" id="ARBA00004141"/>
    </source>
</evidence>
<dbReference type="InterPro" id="IPR002549">
    <property type="entry name" value="AI-2E-like"/>
</dbReference>
<evidence type="ECO:0000256" key="3">
    <source>
        <dbReference type="ARBA" id="ARBA00022692"/>
    </source>
</evidence>